<sequence length="286" mass="31796">MLHNPDAELTPLHPGHSIRIAMPDFAMQVAKNGQRAALLRPIAATPKHQTWIRYRALRFTLFHQYKRVVFMKVSSAPQAAHSYTNPVVNSPSAERQSRPTTKSDGPLAQLQGRSAPKRYRTAPKPAQSNAQAQQMRPLGMPPFHAGTSNDCGLHTIAALTGLAEADVVNGLGLTPDNIQYISQHGMTPDQFTWAISKFENGSVKHQRGSPQDLASALHQLPNYEKIAIGMERHSGIGHLVAAMRQGEKLVIWDRQVSHVTEVRTREELLHYFNSNNVSSVQTWSRQ</sequence>
<evidence type="ECO:0000256" key="1">
    <source>
        <dbReference type="SAM" id="MobiDB-lite"/>
    </source>
</evidence>
<dbReference type="EMBL" id="UIHB01000001">
    <property type="protein sequence ID" value="SUZ26707.1"/>
    <property type="molecule type" value="Genomic_DNA"/>
</dbReference>
<dbReference type="Proteomes" id="UP000254168">
    <property type="component" value="Unassembled WGS sequence"/>
</dbReference>
<accession>A0AA46C5G3</accession>
<protein>
    <recommendedName>
        <fullName evidence="4">Peptidase C39 domain-containing protein</fullName>
    </recommendedName>
</protein>
<evidence type="ECO:0008006" key="4">
    <source>
        <dbReference type="Google" id="ProtNLM"/>
    </source>
</evidence>
<dbReference type="AlphaFoldDB" id="A0AA46C5G3"/>
<comment type="caution">
    <text evidence="2">The sequence shown here is derived from an EMBL/GenBank/DDBJ whole genome shotgun (WGS) entry which is preliminary data.</text>
</comment>
<name>A0AA46C5G3_9XANT</name>
<evidence type="ECO:0000313" key="3">
    <source>
        <dbReference type="Proteomes" id="UP000254168"/>
    </source>
</evidence>
<reference evidence="2 3" key="1">
    <citation type="submission" date="2018-06" db="EMBL/GenBank/DDBJ databases">
        <authorList>
            <person name="Pothier F. J."/>
        </authorList>
    </citation>
    <scope>NUCLEOTIDE SEQUENCE [LARGE SCALE GENOMIC DNA]</scope>
    <source>
        <strain evidence="2 3">CPBF 424</strain>
    </source>
</reference>
<feature type="region of interest" description="Disordered" evidence="1">
    <location>
        <begin position="80"/>
        <end position="146"/>
    </location>
</feature>
<gene>
    <name evidence="2" type="ORF">CPBF424_04660</name>
</gene>
<organism evidence="2 3">
    <name type="scientific">Xanthomonas euroxanthea</name>
    <dbReference type="NCBI Taxonomy" id="2259622"/>
    <lineage>
        <taxon>Bacteria</taxon>
        <taxon>Pseudomonadati</taxon>
        <taxon>Pseudomonadota</taxon>
        <taxon>Gammaproteobacteria</taxon>
        <taxon>Lysobacterales</taxon>
        <taxon>Lysobacteraceae</taxon>
        <taxon>Xanthomonas</taxon>
    </lineage>
</organism>
<feature type="compositionally biased region" description="Polar residues" evidence="1">
    <location>
        <begin position="80"/>
        <end position="103"/>
    </location>
</feature>
<proteinExistence type="predicted"/>
<evidence type="ECO:0000313" key="2">
    <source>
        <dbReference type="EMBL" id="SUZ26707.1"/>
    </source>
</evidence>
<dbReference type="RefSeq" id="WP_147295409.1">
    <property type="nucleotide sequence ID" value="NZ_LR994544.1"/>
</dbReference>
<keyword evidence="3" id="KW-1185">Reference proteome</keyword>